<comment type="caution">
    <text evidence="8">The sequence shown here is derived from an EMBL/GenBank/DDBJ whole genome shotgun (WGS) entry which is preliminary data.</text>
</comment>
<dbReference type="InterPro" id="IPR002941">
    <property type="entry name" value="DNA_methylase_N4/N6"/>
</dbReference>
<keyword evidence="6" id="KW-0175">Coiled coil</keyword>
<protein>
    <submittedName>
        <fullName evidence="8">Site-specific DNA-methyltransferase</fullName>
        <ecNumber evidence="8">2.1.1.-</ecNumber>
    </submittedName>
</protein>
<evidence type="ECO:0000256" key="3">
    <source>
        <dbReference type="ARBA" id="ARBA00022679"/>
    </source>
</evidence>
<dbReference type="RefSeq" id="WP_308702298.1">
    <property type="nucleotide sequence ID" value="NZ_AP027463.1"/>
</dbReference>
<feature type="coiled-coil region" evidence="6">
    <location>
        <begin position="591"/>
        <end position="618"/>
    </location>
</feature>
<dbReference type="InterPro" id="IPR029063">
    <property type="entry name" value="SAM-dependent_MTases_sf"/>
</dbReference>
<gene>
    <name evidence="8" type="ORF">RA086_02265</name>
</gene>
<evidence type="ECO:0000313" key="8">
    <source>
        <dbReference type="EMBL" id="MDQ7936469.1"/>
    </source>
</evidence>
<evidence type="ECO:0000256" key="1">
    <source>
        <dbReference type="ARBA" id="ARBA00006594"/>
    </source>
</evidence>
<evidence type="ECO:0000256" key="2">
    <source>
        <dbReference type="ARBA" id="ARBA00022603"/>
    </source>
</evidence>
<dbReference type="GO" id="GO:0032259">
    <property type="term" value="P:methylation"/>
    <property type="evidence" value="ECO:0007669"/>
    <property type="project" value="UniProtKB-KW"/>
</dbReference>
<dbReference type="GO" id="GO:0008168">
    <property type="term" value="F:methyltransferase activity"/>
    <property type="evidence" value="ECO:0007669"/>
    <property type="project" value="UniProtKB-KW"/>
</dbReference>
<dbReference type="EMBL" id="JAVCWF010000001">
    <property type="protein sequence ID" value="MDQ7936469.1"/>
    <property type="molecule type" value="Genomic_DNA"/>
</dbReference>
<name>A0ABU1A685_9LACO</name>
<evidence type="ECO:0000313" key="9">
    <source>
        <dbReference type="Proteomes" id="UP001227831"/>
    </source>
</evidence>
<keyword evidence="3 8" id="KW-0808">Transferase</keyword>
<comment type="similarity">
    <text evidence="1">Belongs to the N(4)/N(6)-methyltransferase family.</text>
</comment>
<dbReference type="Proteomes" id="UP001227831">
    <property type="component" value="Unassembled WGS sequence"/>
</dbReference>
<dbReference type="SUPFAM" id="SSF53335">
    <property type="entry name" value="S-adenosyl-L-methionine-dependent methyltransferases"/>
    <property type="match status" value="1"/>
</dbReference>
<accession>A0ABU1A685</accession>
<evidence type="ECO:0000256" key="6">
    <source>
        <dbReference type="SAM" id="Coils"/>
    </source>
</evidence>
<evidence type="ECO:0000256" key="4">
    <source>
        <dbReference type="ARBA" id="ARBA00022691"/>
    </source>
</evidence>
<organism evidence="8 9">
    <name type="scientific">Lactiplantibacillus brownii</name>
    <dbReference type="NCBI Taxonomy" id="3069269"/>
    <lineage>
        <taxon>Bacteria</taxon>
        <taxon>Bacillati</taxon>
        <taxon>Bacillota</taxon>
        <taxon>Bacilli</taxon>
        <taxon>Lactobacillales</taxon>
        <taxon>Lactobacillaceae</taxon>
        <taxon>Lactiplantibacillus</taxon>
    </lineage>
</organism>
<evidence type="ECO:0000259" key="7">
    <source>
        <dbReference type="Pfam" id="PF01555"/>
    </source>
</evidence>
<keyword evidence="4" id="KW-0949">S-adenosyl-L-methionine</keyword>
<keyword evidence="5" id="KW-0680">Restriction system</keyword>
<dbReference type="Gene3D" id="3.40.50.150">
    <property type="entry name" value="Vaccinia Virus protein VP39"/>
    <property type="match status" value="1"/>
</dbReference>
<dbReference type="EC" id="2.1.1.-" evidence="8"/>
<evidence type="ECO:0000256" key="5">
    <source>
        <dbReference type="ARBA" id="ARBA00022747"/>
    </source>
</evidence>
<dbReference type="PRINTS" id="PR00506">
    <property type="entry name" value="D21N6MTFRASE"/>
</dbReference>
<dbReference type="InterPro" id="IPR002052">
    <property type="entry name" value="DNA_methylase_N6_adenine_CS"/>
</dbReference>
<dbReference type="InterPro" id="IPR002295">
    <property type="entry name" value="N4/N6-MTase_EcoPI_Mod-like"/>
</dbReference>
<reference evidence="8 9" key="1">
    <citation type="journal article" date="2023" name="Int. J. Syst. Evol. Microbiol.">
        <title>Lactiplantibacillus brownii sp. nov., a novel psychrotolerant species isolated from sauerkraut.</title>
        <authorList>
            <person name="Heng Y.C."/>
            <person name="Silvaraju S."/>
            <person name="Lee J.K.Y."/>
            <person name="Kittelmann S."/>
        </authorList>
    </citation>
    <scope>NUCLEOTIDE SEQUENCE [LARGE SCALE GENOMIC DNA]</scope>
    <source>
        <strain evidence="8 9">WILCCON 0030</strain>
    </source>
</reference>
<sequence length="848" mass="97856">MTKDELDDGIALIKDKTSLNDAILKYVKTQTPEKKNPEGAADLIIAIINQQMKSVVERYQQNWDKLDPANIDKEKQNLEYGIIGAGNLPPNDPEDDNITHQVMSILNPLVDEIDTYFQSSNHDIKTKANGTITDGLEILDDSEPASIKPFNIYCSDYEKFHRSLQNQIEQGETDKIDAVITDPPYYINLASWDKELPDTSDDDGVASKESEFKNYLLSVNPLLSDDAFLLIFNTYENVQLLNALINKLSASADYPTFNYQTVNYEEWVKTNPDRKSDSKYRQRSEYVAIAYRDTPAGREKHQKLSNGNENQLYESSAKTKLFDDNKRINQTPKPPHMLMRLIQRYTEVGDTVLDSYSGSGSIMLAAYNLGRKAYGCELSRYTQIKGTNRVMRFRRYVGQRILRAEPWIDLKGFDVTPDEQELIDDTVWNTLQMLPDTQQRVNLINEALIKIKNDFRNRRVNTQVDADLAQLEQVTPTQRQAKTVKRQKSVEYALYQDSRLTKNELGTLLGFGQVWGATKDDPMSSFKDLFGVDSDDIDKVEQLFDPIALNLAIRFRYQHMLKRHTMDFSELMCQFSDSLHDQKHKPTDDQIIEYEHYLLQLLNDLNNYENQVQEQQLNYTLKAGKELDNSESQEIVGQIKYFYRIVGILLRTINAIHYYLLLNHENDEGAEPEYNFMADIQAILTEEHFRNGDYNKEIMRSAVTGDTRIFDKRLLKDDLGNKLKSQGLSNGLNYYNDFMANKLQRSNPHIFEIPALAPKAIIKGLKLKHADAKKYSMYSLLGWFKAGNKTTKADTEIVREKFENKVDEKQYLKSTIADLKHNRHMQVAEIARRLMLTQSTVNNYLKSE</sequence>
<dbReference type="Pfam" id="PF01555">
    <property type="entry name" value="N6_N4_Mtase"/>
    <property type="match status" value="1"/>
</dbReference>
<feature type="domain" description="DNA methylase N-4/N-6" evidence="7">
    <location>
        <begin position="176"/>
        <end position="380"/>
    </location>
</feature>
<keyword evidence="2 8" id="KW-0489">Methyltransferase</keyword>
<keyword evidence="9" id="KW-1185">Reference proteome</keyword>
<proteinExistence type="inferred from homology"/>
<dbReference type="PROSITE" id="PS00092">
    <property type="entry name" value="N6_MTASE"/>
    <property type="match status" value="1"/>
</dbReference>